<evidence type="ECO:0000313" key="2">
    <source>
        <dbReference type="Proteomes" id="UP000502260"/>
    </source>
</evidence>
<dbReference type="EMBL" id="AP022853">
    <property type="protein sequence ID" value="BCB27290.1"/>
    <property type="molecule type" value="Genomic_DNA"/>
</dbReference>
<accession>A0A6F8VD75</accession>
<gene>
    <name evidence="1" type="ORF">SKTS_21760</name>
</gene>
<evidence type="ECO:0008006" key="3">
    <source>
        <dbReference type="Google" id="ProtNLM"/>
    </source>
</evidence>
<organism evidence="1 2">
    <name type="scientific">Sulfurimicrobium lacus</name>
    <dbReference type="NCBI Taxonomy" id="2715678"/>
    <lineage>
        <taxon>Bacteria</taxon>
        <taxon>Pseudomonadati</taxon>
        <taxon>Pseudomonadota</taxon>
        <taxon>Betaproteobacteria</taxon>
        <taxon>Nitrosomonadales</taxon>
        <taxon>Sulfuricellaceae</taxon>
        <taxon>Sulfurimicrobium</taxon>
    </lineage>
</organism>
<reference evidence="2" key="1">
    <citation type="submission" date="2020-03" db="EMBL/GenBank/DDBJ databases">
        <title>Complete genome sequence of sulfur-oxidizing bacterium skT11.</title>
        <authorList>
            <person name="Kanda M."/>
            <person name="Kojima H."/>
            <person name="Fukui M."/>
        </authorList>
    </citation>
    <scope>NUCLEOTIDE SEQUENCE [LARGE SCALE GENOMIC DNA]</scope>
    <source>
        <strain evidence="2">skT11</strain>
    </source>
</reference>
<protein>
    <recommendedName>
        <fullName evidence="3">Single-stranded DNA-binding protein</fullName>
    </recommendedName>
</protein>
<dbReference type="RefSeq" id="WP_173064649.1">
    <property type="nucleotide sequence ID" value="NZ_AP022853.1"/>
</dbReference>
<evidence type="ECO:0000313" key="1">
    <source>
        <dbReference type="EMBL" id="BCB27290.1"/>
    </source>
</evidence>
<dbReference type="AlphaFoldDB" id="A0A6F8VD75"/>
<sequence length="117" mass="12769">MHATYTAKVVGLKANKGEFDSADGKKIKYDYTKVFVELSLRGDKSRGVATEEYNVGDSDLFDTIKHIPLPFMCEIDMEKTSTGSEEREQVVGFRPTAAVSTTTGEVKPSVANLKSAS</sequence>
<keyword evidence="2" id="KW-1185">Reference proteome</keyword>
<name>A0A6F8VD75_9PROT</name>
<proteinExistence type="predicted"/>
<dbReference type="Proteomes" id="UP000502260">
    <property type="component" value="Chromosome"/>
</dbReference>
<dbReference type="KEGG" id="slac:SKTS_21760"/>